<evidence type="ECO:0000313" key="9">
    <source>
        <dbReference type="Proteomes" id="UP001157974"/>
    </source>
</evidence>
<dbReference type="GO" id="GO:0008270">
    <property type="term" value="F:zinc ion binding"/>
    <property type="evidence" value="ECO:0007669"/>
    <property type="project" value="UniProtKB-KW"/>
</dbReference>
<accession>A0AAV8UFX8</accession>
<dbReference type="SUPFAM" id="SSF57667">
    <property type="entry name" value="beta-beta-alpha zinc fingers"/>
    <property type="match status" value="2"/>
</dbReference>
<gene>
    <name evidence="8" type="ORF">NDN08_007241</name>
</gene>
<evidence type="ECO:0000259" key="7">
    <source>
        <dbReference type="PROSITE" id="PS50157"/>
    </source>
</evidence>
<keyword evidence="5" id="KW-0539">Nucleus</keyword>
<evidence type="ECO:0000256" key="4">
    <source>
        <dbReference type="ARBA" id="ARBA00022833"/>
    </source>
</evidence>
<dbReference type="InterPro" id="IPR036236">
    <property type="entry name" value="Znf_C2H2_sf"/>
</dbReference>
<sequence>MRHVDSLLGEHVSGLMPLLQWDSLPLSWTLFLNHSETVRPPQDGSVILMDSRFTVPEVTRKAMEASEIVRMVSVLTQPLLVMMEVREKDYFLFSGWAFLGGLPEFEGRNNDEYSGVKRIRLVTTLENGKAVVTTSAEVQPGIVALLTVLEIDERHNLSVWSVVDQETQTIIKIQAQVDRRSCDMCLLTGDICDPRICKNHQSFEQVRATRESHLDSFGNLACTVHFLGDWLSGKWTMPAGPLIPITIDATARSSGPVLQYALASALQIEIAIVQPPRSSYRLVKHERDAVDSLLNVEDLNNASGSKAGPEIEELFTFLSPSDSMKSAKKRCQICGTTFKRDYDMKRHVVAAHQKSQDLQCTYCDRTFRHRGHLNEHIRVAHTRENLFVCQICGKMFGADSKLMRHVTTVHENRRNFTCEVCGNSYKEKAYLKKHLLKQHNVTLDEIRDRTASDISG</sequence>
<dbReference type="Gene3D" id="3.30.160.60">
    <property type="entry name" value="Classic Zinc Finger"/>
    <property type="match status" value="2"/>
</dbReference>
<feature type="domain" description="C2H2-type" evidence="7">
    <location>
        <begin position="329"/>
        <end position="357"/>
    </location>
</feature>
<dbReference type="PANTHER" id="PTHR24388">
    <property type="entry name" value="ZINC FINGER PROTEIN"/>
    <property type="match status" value="1"/>
</dbReference>
<keyword evidence="3 6" id="KW-0863">Zinc-finger</keyword>
<feature type="domain" description="C2H2-type" evidence="7">
    <location>
        <begin position="358"/>
        <end position="386"/>
    </location>
</feature>
<reference evidence="8 9" key="1">
    <citation type="journal article" date="2023" name="Nat. Commun.">
        <title>Origin of minicircular mitochondrial genomes in red algae.</title>
        <authorList>
            <person name="Lee Y."/>
            <person name="Cho C.H."/>
            <person name="Lee Y.M."/>
            <person name="Park S.I."/>
            <person name="Yang J.H."/>
            <person name="West J.A."/>
            <person name="Bhattacharya D."/>
            <person name="Yoon H.S."/>
        </authorList>
    </citation>
    <scope>NUCLEOTIDE SEQUENCE [LARGE SCALE GENOMIC DNA]</scope>
    <source>
        <strain evidence="8 9">CCMP1338</strain>
        <tissue evidence="8">Whole cell</tissue>
    </source>
</reference>
<protein>
    <recommendedName>
        <fullName evidence="7">C2H2-type domain-containing protein</fullName>
    </recommendedName>
</protein>
<feature type="domain" description="C2H2-type" evidence="7">
    <location>
        <begin position="416"/>
        <end position="439"/>
    </location>
</feature>
<dbReference type="InterPro" id="IPR050527">
    <property type="entry name" value="Snail/Krueppel_Znf"/>
</dbReference>
<dbReference type="Proteomes" id="UP001157974">
    <property type="component" value="Unassembled WGS sequence"/>
</dbReference>
<evidence type="ECO:0000256" key="5">
    <source>
        <dbReference type="ARBA" id="ARBA00023242"/>
    </source>
</evidence>
<keyword evidence="1" id="KW-0479">Metal-binding</keyword>
<evidence type="ECO:0000256" key="2">
    <source>
        <dbReference type="ARBA" id="ARBA00022737"/>
    </source>
</evidence>
<dbReference type="PROSITE" id="PS00028">
    <property type="entry name" value="ZINC_FINGER_C2H2_1"/>
    <property type="match status" value="3"/>
</dbReference>
<feature type="domain" description="C2H2-type" evidence="7">
    <location>
        <begin position="387"/>
        <end position="415"/>
    </location>
</feature>
<name>A0AAV8UFX8_9RHOD</name>
<dbReference type="PANTHER" id="PTHR24388:SF53">
    <property type="entry name" value="CHORION TRANSCRIPTION FACTOR CF2-RELATED"/>
    <property type="match status" value="1"/>
</dbReference>
<dbReference type="SMART" id="SM00355">
    <property type="entry name" value="ZnF_C2H2"/>
    <property type="match status" value="4"/>
</dbReference>
<dbReference type="PROSITE" id="PS50157">
    <property type="entry name" value="ZINC_FINGER_C2H2_2"/>
    <property type="match status" value="4"/>
</dbReference>
<dbReference type="AlphaFoldDB" id="A0AAV8UFX8"/>
<keyword evidence="4" id="KW-0862">Zinc</keyword>
<evidence type="ECO:0000256" key="6">
    <source>
        <dbReference type="PROSITE-ProRule" id="PRU00042"/>
    </source>
</evidence>
<dbReference type="EMBL" id="JAMWBK010000011">
    <property type="protein sequence ID" value="KAJ8901395.1"/>
    <property type="molecule type" value="Genomic_DNA"/>
</dbReference>
<keyword evidence="2" id="KW-0677">Repeat</keyword>
<keyword evidence="9" id="KW-1185">Reference proteome</keyword>
<comment type="caution">
    <text evidence="8">The sequence shown here is derived from an EMBL/GenBank/DDBJ whole genome shotgun (WGS) entry which is preliminary data.</text>
</comment>
<dbReference type="GO" id="GO:0000978">
    <property type="term" value="F:RNA polymerase II cis-regulatory region sequence-specific DNA binding"/>
    <property type="evidence" value="ECO:0007669"/>
    <property type="project" value="TreeGrafter"/>
</dbReference>
<evidence type="ECO:0000256" key="3">
    <source>
        <dbReference type="ARBA" id="ARBA00022771"/>
    </source>
</evidence>
<evidence type="ECO:0000313" key="8">
    <source>
        <dbReference type="EMBL" id="KAJ8901395.1"/>
    </source>
</evidence>
<evidence type="ECO:0000256" key="1">
    <source>
        <dbReference type="ARBA" id="ARBA00022723"/>
    </source>
</evidence>
<dbReference type="GO" id="GO:0000981">
    <property type="term" value="F:DNA-binding transcription factor activity, RNA polymerase II-specific"/>
    <property type="evidence" value="ECO:0007669"/>
    <property type="project" value="TreeGrafter"/>
</dbReference>
<organism evidence="8 9">
    <name type="scientific">Rhodosorus marinus</name>
    <dbReference type="NCBI Taxonomy" id="101924"/>
    <lineage>
        <taxon>Eukaryota</taxon>
        <taxon>Rhodophyta</taxon>
        <taxon>Stylonematophyceae</taxon>
        <taxon>Stylonematales</taxon>
        <taxon>Stylonemataceae</taxon>
        <taxon>Rhodosorus</taxon>
    </lineage>
</organism>
<proteinExistence type="predicted"/>
<dbReference type="Pfam" id="PF00096">
    <property type="entry name" value="zf-C2H2"/>
    <property type="match status" value="4"/>
</dbReference>
<dbReference type="InterPro" id="IPR013087">
    <property type="entry name" value="Znf_C2H2_type"/>
</dbReference>